<proteinExistence type="predicted"/>
<evidence type="ECO:0000259" key="1">
    <source>
        <dbReference type="Pfam" id="PF24698"/>
    </source>
</evidence>
<dbReference type="InterPro" id="IPR056079">
    <property type="entry name" value="DUF7662"/>
</dbReference>
<reference evidence="2" key="2">
    <citation type="submission" date="2023-01" db="EMBL/GenBank/DDBJ databases">
        <authorList>
            <person name="Sun Q."/>
            <person name="Evtushenko L."/>
        </authorList>
    </citation>
    <scope>NUCLEOTIDE SEQUENCE</scope>
    <source>
        <strain evidence="2">VKM B-2484</strain>
    </source>
</reference>
<organism evidence="2 3">
    <name type="scientific">Ancylobacter dichloromethanicus</name>
    <dbReference type="NCBI Taxonomy" id="518825"/>
    <lineage>
        <taxon>Bacteria</taxon>
        <taxon>Pseudomonadati</taxon>
        <taxon>Pseudomonadota</taxon>
        <taxon>Alphaproteobacteria</taxon>
        <taxon>Hyphomicrobiales</taxon>
        <taxon>Xanthobacteraceae</taxon>
        <taxon>Ancylobacter</taxon>
    </lineage>
</organism>
<dbReference type="RefSeq" id="WP_213371675.1">
    <property type="nucleotide sequence ID" value="NZ_BSFJ01000005.1"/>
</dbReference>
<comment type="caution">
    <text evidence="2">The sequence shown here is derived from an EMBL/GenBank/DDBJ whole genome shotgun (WGS) entry which is preliminary data.</text>
</comment>
<reference evidence="2" key="1">
    <citation type="journal article" date="2014" name="Int. J. Syst. Evol. Microbiol.">
        <title>Complete genome sequence of Corynebacterium casei LMG S-19264T (=DSM 44701T), isolated from a smear-ripened cheese.</title>
        <authorList>
            <consortium name="US DOE Joint Genome Institute (JGI-PGF)"/>
            <person name="Walter F."/>
            <person name="Albersmeier A."/>
            <person name="Kalinowski J."/>
            <person name="Ruckert C."/>
        </authorList>
    </citation>
    <scope>NUCLEOTIDE SEQUENCE</scope>
    <source>
        <strain evidence="2">VKM B-2484</strain>
    </source>
</reference>
<dbReference type="Proteomes" id="UP001143370">
    <property type="component" value="Unassembled WGS sequence"/>
</dbReference>
<feature type="domain" description="DUF7662" evidence="1">
    <location>
        <begin position="4"/>
        <end position="79"/>
    </location>
</feature>
<protein>
    <recommendedName>
        <fullName evidence="1">DUF7662 domain-containing protein</fullName>
    </recommendedName>
</protein>
<dbReference type="AlphaFoldDB" id="A0A9W6J7Y5"/>
<evidence type="ECO:0000313" key="3">
    <source>
        <dbReference type="Proteomes" id="UP001143370"/>
    </source>
</evidence>
<keyword evidence="3" id="KW-1185">Reference proteome</keyword>
<sequence>MAKYDPLKWYLGGRLDARVVLDFERMEKILGFALPRSAHFYPAWWSNEVGGRHVQAHAWMEAGWHVDGIDLAKRHVVFAKRGG</sequence>
<accession>A0A9W6J7Y5</accession>
<dbReference type="Pfam" id="PF24698">
    <property type="entry name" value="DUF7662"/>
    <property type="match status" value="1"/>
</dbReference>
<evidence type="ECO:0000313" key="2">
    <source>
        <dbReference type="EMBL" id="GLK70910.1"/>
    </source>
</evidence>
<gene>
    <name evidence="2" type="ORF">GCM10017643_10250</name>
</gene>
<name>A0A9W6J7Y5_9HYPH</name>
<dbReference type="EMBL" id="BSFJ01000005">
    <property type="protein sequence ID" value="GLK70910.1"/>
    <property type="molecule type" value="Genomic_DNA"/>
</dbReference>